<reference evidence="1 2" key="1">
    <citation type="submission" date="2020-08" db="EMBL/GenBank/DDBJ databases">
        <title>A Genomic Blueprint of the Chicken Gut Microbiome.</title>
        <authorList>
            <person name="Gilroy R."/>
            <person name="Ravi A."/>
            <person name="Getino M."/>
            <person name="Pursley I."/>
            <person name="Horton D.L."/>
            <person name="Alikhan N.-F."/>
            <person name="Baker D."/>
            <person name="Gharbi K."/>
            <person name="Hall N."/>
            <person name="Watson M."/>
            <person name="Adriaenssens E.M."/>
            <person name="Foster-Nyarko E."/>
            <person name="Jarju S."/>
            <person name="Secka A."/>
            <person name="Antonio M."/>
            <person name="Oren A."/>
            <person name="Chaudhuri R."/>
            <person name="La Ragione R.M."/>
            <person name="Hildebrand F."/>
            <person name="Pallen M.J."/>
        </authorList>
    </citation>
    <scope>NUCLEOTIDE SEQUENCE [LARGE SCALE GENOMIC DNA]</scope>
    <source>
        <strain evidence="1 2">Sa3CVN1</strain>
    </source>
</reference>
<protein>
    <submittedName>
        <fullName evidence="1">Uncharacterized protein</fullName>
    </submittedName>
</protein>
<keyword evidence="2" id="KW-1185">Reference proteome</keyword>
<dbReference type="EMBL" id="JACSRA010000003">
    <property type="protein sequence ID" value="MBD7910197.1"/>
    <property type="molecule type" value="Genomic_DNA"/>
</dbReference>
<organism evidence="1 2">
    <name type="scientific">Clostridium cibarium</name>
    <dbReference type="NCBI Taxonomy" id="2762247"/>
    <lineage>
        <taxon>Bacteria</taxon>
        <taxon>Bacillati</taxon>
        <taxon>Bacillota</taxon>
        <taxon>Clostridia</taxon>
        <taxon>Eubacteriales</taxon>
        <taxon>Clostridiaceae</taxon>
        <taxon>Clostridium</taxon>
    </lineage>
</organism>
<name>A0ABR8PPU9_9CLOT</name>
<evidence type="ECO:0000313" key="1">
    <source>
        <dbReference type="EMBL" id="MBD7910197.1"/>
    </source>
</evidence>
<proteinExistence type="predicted"/>
<comment type="caution">
    <text evidence="1">The sequence shown here is derived from an EMBL/GenBank/DDBJ whole genome shotgun (WGS) entry which is preliminary data.</text>
</comment>
<dbReference type="Proteomes" id="UP000627781">
    <property type="component" value="Unassembled WGS sequence"/>
</dbReference>
<gene>
    <name evidence="1" type="ORF">H9661_02400</name>
</gene>
<accession>A0ABR8PPU9</accession>
<sequence length="335" mass="37360">MRTIGIKINTEEVKMSVNQVNAIKKQIDSLDFSVLSISTRLDPKIIRKSYVSSSLKSIHKNFASISAMLNNLSSFIDNSAEKYESCETQVINASIKLVQERRFSLNSYGEDGELLTGSNIDKKTKSSSRTFLKINDYNTLGFALQVVSGRMRIKVSKSTADNTFEVFNSPDEYEENSRKSTSKFGDFSSFIHTQEDSSKEIENKLKKSLKVWDDFKPKEWINICNPGKSTKRVGAISTVVTIVSNYETLQKGDTDSVKDFVLDNGINEISHNNSEKDSLLLAPVGTVVGTITKDGLSILQNQKVSLENYSSDDFVLGDIGSICNNVGNTMDKIFW</sequence>
<evidence type="ECO:0000313" key="2">
    <source>
        <dbReference type="Proteomes" id="UP000627781"/>
    </source>
</evidence>